<dbReference type="VEuPathDB" id="PlasmoDB:PVPCR_0602780"/>
<reference evidence="4 5" key="1">
    <citation type="submission" date="2020-08" db="EMBL/GenBank/DDBJ databases">
        <authorList>
            <person name="Ramaprasad A."/>
        </authorList>
    </citation>
    <scope>NUCLEOTIDE SEQUENCE [LARGE SCALE GENOMIC DNA]</scope>
</reference>
<dbReference type="NCBIfam" id="TIGR01495">
    <property type="entry name" value="ETRAMP"/>
    <property type="match status" value="1"/>
</dbReference>
<dbReference type="AlphaFoldDB" id="A0A6V7SQ73"/>
<evidence type="ECO:0000256" key="2">
    <source>
        <dbReference type="SAM" id="Phobius"/>
    </source>
</evidence>
<feature type="signal peptide" evidence="3">
    <location>
        <begin position="1"/>
        <end position="22"/>
    </location>
</feature>
<gene>
    <name evidence="4" type="ORF">PVSEL_0602830</name>
</gene>
<keyword evidence="2" id="KW-0812">Transmembrane</keyword>
<accession>A0A6V7SQ73</accession>
<sequence length="180" mass="19264">MKLTKAIYFIAFLLAINVLVPGSNNYVQAKSDNSSNGVSKGVKKSLSQFIKNNKAAFISSLLATLAVAAGTTYGAIHYHKHGTLANLFGGGKSRKGRSKKKDEFLKAAKSGRGQKKAPPVLTSVSDGFTPITIIDEGEGGRTPGAPYTVKIPKPDNNDNNKNNDPYATDKNPNIIDYINH</sequence>
<dbReference type="VEuPathDB" id="PlasmoDB:PVSEL_0602830"/>
<dbReference type="VEuPathDB" id="PlasmoDB:PVLDE_0502450"/>
<proteinExistence type="predicted"/>
<evidence type="ECO:0000256" key="3">
    <source>
        <dbReference type="SAM" id="SignalP"/>
    </source>
</evidence>
<dbReference type="EMBL" id="LR865427">
    <property type="protein sequence ID" value="CAD2100654.1"/>
    <property type="molecule type" value="Genomic_DNA"/>
</dbReference>
<dbReference type="VEuPathDB" id="PlasmoDB:PVBDA_0502480"/>
<organism evidence="4 5">
    <name type="scientific">Plasmodium vinckei</name>
    <dbReference type="NCBI Taxonomy" id="5860"/>
    <lineage>
        <taxon>Eukaryota</taxon>
        <taxon>Sar</taxon>
        <taxon>Alveolata</taxon>
        <taxon>Apicomplexa</taxon>
        <taxon>Aconoidasida</taxon>
        <taxon>Haemosporida</taxon>
        <taxon>Plasmodiidae</taxon>
        <taxon>Plasmodium</taxon>
        <taxon>Plasmodium (Vinckeia)</taxon>
    </lineage>
</organism>
<keyword evidence="2" id="KW-1133">Transmembrane helix</keyword>
<dbReference type="VEuPathDB" id="PlasmoDB:PVVCY_0502470"/>
<keyword evidence="3" id="KW-0732">Signal</keyword>
<evidence type="ECO:0000313" key="5">
    <source>
        <dbReference type="Proteomes" id="UP000515697"/>
    </source>
</evidence>
<dbReference type="InterPro" id="IPR006389">
    <property type="entry name" value="Early_transc_mb_plasmodium"/>
</dbReference>
<dbReference type="Proteomes" id="UP000515697">
    <property type="component" value="Chromosome PVSEL_06"/>
</dbReference>
<evidence type="ECO:0000256" key="1">
    <source>
        <dbReference type="SAM" id="MobiDB-lite"/>
    </source>
</evidence>
<feature type="region of interest" description="Disordered" evidence="1">
    <location>
        <begin position="134"/>
        <end position="180"/>
    </location>
</feature>
<feature type="chain" id="PRO_5028338642" evidence="3">
    <location>
        <begin position="23"/>
        <end position="180"/>
    </location>
</feature>
<name>A0A6V7SQ73_PLAVN</name>
<feature type="transmembrane region" description="Helical" evidence="2">
    <location>
        <begin position="55"/>
        <end position="76"/>
    </location>
</feature>
<dbReference type="Pfam" id="PF09716">
    <property type="entry name" value="ETRAMP"/>
    <property type="match status" value="1"/>
</dbReference>
<evidence type="ECO:0000313" key="4">
    <source>
        <dbReference type="EMBL" id="CAD2100654.1"/>
    </source>
</evidence>
<protein>
    <submittedName>
        <fullName evidence="4">Early transcribed membrane protein</fullName>
    </submittedName>
</protein>
<keyword evidence="2" id="KW-0472">Membrane</keyword>